<dbReference type="InterPro" id="IPR001478">
    <property type="entry name" value="PDZ"/>
</dbReference>
<name>A0A7C5J061_9GAMM</name>
<keyword evidence="2" id="KW-0378">Hydrolase</keyword>
<dbReference type="Gene3D" id="2.30.42.10">
    <property type="match status" value="1"/>
</dbReference>
<dbReference type="Proteomes" id="UP000886100">
    <property type="component" value="Unassembled WGS sequence"/>
</dbReference>
<dbReference type="Pfam" id="PF13180">
    <property type="entry name" value="PDZ_2"/>
    <property type="match status" value="1"/>
</dbReference>
<sequence>GFAVPVDRVNRVVPQLIAHGRYQRPELGVVVDDRMSRLVTERLGVDGVLVLRVEPGSAAAEAGIRGSRVLAEGNLVPGDIILGIGDRETRDAAELRAALERYRVGDEVRLRLLREGRLIELPVLLQ</sequence>
<accession>A0A7C5J061</accession>
<protein>
    <submittedName>
        <fullName evidence="4">PDZ domain-containing protein</fullName>
    </submittedName>
</protein>
<dbReference type="GO" id="GO:0006508">
    <property type="term" value="P:proteolysis"/>
    <property type="evidence" value="ECO:0007669"/>
    <property type="project" value="UniProtKB-KW"/>
</dbReference>
<dbReference type="InterPro" id="IPR036034">
    <property type="entry name" value="PDZ_sf"/>
</dbReference>
<feature type="domain" description="PDZ" evidence="3">
    <location>
        <begin position="16"/>
        <end position="116"/>
    </location>
</feature>
<evidence type="ECO:0000259" key="3">
    <source>
        <dbReference type="PROSITE" id="PS50106"/>
    </source>
</evidence>
<proteinExistence type="predicted"/>
<keyword evidence="1" id="KW-0645">Protease</keyword>
<gene>
    <name evidence="4" type="ORF">ENJ98_06120</name>
</gene>
<dbReference type="InterPro" id="IPR051201">
    <property type="entry name" value="Chloro_Bact_Ser_Proteases"/>
</dbReference>
<comment type="caution">
    <text evidence="4">The sequence shown here is derived from an EMBL/GenBank/DDBJ whole genome shotgun (WGS) entry which is preliminary data.</text>
</comment>
<reference evidence="4" key="1">
    <citation type="journal article" date="2020" name="mSystems">
        <title>Genome- and Community-Level Interaction Insights into Carbon Utilization and Element Cycling Functions of Hydrothermarchaeota in Hydrothermal Sediment.</title>
        <authorList>
            <person name="Zhou Z."/>
            <person name="Liu Y."/>
            <person name="Xu W."/>
            <person name="Pan J."/>
            <person name="Luo Z.H."/>
            <person name="Li M."/>
        </authorList>
    </citation>
    <scope>NUCLEOTIDE SEQUENCE [LARGE SCALE GENOMIC DNA]</scope>
    <source>
        <strain evidence="4">HyVt-535</strain>
    </source>
</reference>
<dbReference type="SUPFAM" id="SSF50156">
    <property type="entry name" value="PDZ domain-like"/>
    <property type="match status" value="1"/>
</dbReference>
<dbReference type="PANTHER" id="PTHR43343:SF6">
    <property type="entry name" value="PROTEASE DO-LIKE 5, CHLOROPLASTIC ISOFORM X1"/>
    <property type="match status" value="1"/>
</dbReference>
<dbReference type="SMART" id="SM00228">
    <property type="entry name" value="PDZ"/>
    <property type="match status" value="1"/>
</dbReference>
<dbReference type="PANTHER" id="PTHR43343">
    <property type="entry name" value="PEPTIDASE S12"/>
    <property type="match status" value="1"/>
</dbReference>
<feature type="non-terminal residue" evidence="4">
    <location>
        <position position="1"/>
    </location>
</feature>
<dbReference type="PROSITE" id="PS50106">
    <property type="entry name" value="PDZ"/>
    <property type="match status" value="1"/>
</dbReference>
<dbReference type="AlphaFoldDB" id="A0A7C5J061"/>
<organism evidence="4">
    <name type="scientific">Thiolapillus brandeum</name>
    <dbReference type="NCBI Taxonomy" id="1076588"/>
    <lineage>
        <taxon>Bacteria</taxon>
        <taxon>Pseudomonadati</taxon>
        <taxon>Pseudomonadota</taxon>
        <taxon>Gammaproteobacteria</taxon>
        <taxon>Chromatiales</taxon>
        <taxon>Sedimenticolaceae</taxon>
        <taxon>Thiolapillus</taxon>
    </lineage>
</organism>
<evidence type="ECO:0000256" key="2">
    <source>
        <dbReference type="ARBA" id="ARBA00022801"/>
    </source>
</evidence>
<evidence type="ECO:0000313" key="4">
    <source>
        <dbReference type="EMBL" id="HHH13796.1"/>
    </source>
</evidence>
<dbReference type="EMBL" id="DROM01000368">
    <property type="protein sequence ID" value="HHH13796.1"/>
    <property type="molecule type" value="Genomic_DNA"/>
</dbReference>
<evidence type="ECO:0000256" key="1">
    <source>
        <dbReference type="ARBA" id="ARBA00022670"/>
    </source>
</evidence>
<dbReference type="GO" id="GO:0008233">
    <property type="term" value="F:peptidase activity"/>
    <property type="evidence" value="ECO:0007669"/>
    <property type="project" value="UniProtKB-KW"/>
</dbReference>